<dbReference type="PRINTS" id="PR00449">
    <property type="entry name" value="RASTRNSFRMNG"/>
</dbReference>
<keyword evidence="2" id="KW-0342">GTP-binding</keyword>
<dbReference type="InterPro" id="IPR027417">
    <property type="entry name" value="P-loop_NTPase"/>
</dbReference>
<dbReference type="SUPFAM" id="SSF52540">
    <property type="entry name" value="P-loop containing nucleoside triphosphate hydrolases"/>
    <property type="match status" value="1"/>
</dbReference>
<organism evidence="3 4">
    <name type="scientific">Granulicella sibirica</name>
    <dbReference type="NCBI Taxonomy" id="2479048"/>
    <lineage>
        <taxon>Bacteria</taxon>
        <taxon>Pseudomonadati</taxon>
        <taxon>Acidobacteriota</taxon>
        <taxon>Terriglobia</taxon>
        <taxon>Terriglobales</taxon>
        <taxon>Acidobacteriaceae</taxon>
        <taxon>Granulicella</taxon>
    </lineage>
</organism>
<dbReference type="InterPro" id="IPR050227">
    <property type="entry name" value="Rab"/>
</dbReference>
<evidence type="ECO:0008006" key="5">
    <source>
        <dbReference type="Google" id="ProtNLM"/>
    </source>
</evidence>
<keyword evidence="4" id="KW-1185">Reference proteome</keyword>
<evidence type="ECO:0000313" key="4">
    <source>
        <dbReference type="Proteomes" id="UP000289437"/>
    </source>
</evidence>
<accession>A0A4Q0T9Z0</accession>
<dbReference type="Proteomes" id="UP000289437">
    <property type="component" value="Unassembled WGS sequence"/>
</dbReference>
<dbReference type="CDD" id="cd00154">
    <property type="entry name" value="Rab"/>
    <property type="match status" value="1"/>
</dbReference>
<gene>
    <name evidence="3" type="ORF">GRAN_2248</name>
</gene>
<reference evidence="4" key="2">
    <citation type="submission" date="2019-02" db="EMBL/GenBank/DDBJ databases">
        <title>Granulicella sibirica sp. nov., a psychrotolerant acidobacterium isolated from an organic soil layer in forested tundra, West Siberia.</title>
        <authorList>
            <person name="Oshkin I.Y."/>
            <person name="Kulichevskaya I.S."/>
            <person name="Rijpstra W.I.C."/>
            <person name="Sinninghe Damste J.S."/>
            <person name="Rakitin A.L."/>
            <person name="Ravin N.V."/>
            <person name="Dedysh S.N."/>
        </authorList>
    </citation>
    <scope>NUCLEOTIDE SEQUENCE [LARGE SCALE GENOMIC DNA]</scope>
    <source>
        <strain evidence="4">AF10</strain>
    </source>
</reference>
<dbReference type="PANTHER" id="PTHR47977">
    <property type="entry name" value="RAS-RELATED PROTEIN RAB"/>
    <property type="match status" value="1"/>
</dbReference>
<reference evidence="3 4" key="1">
    <citation type="submission" date="2018-11" db="EMBL/GenBank/DDBJ databases">
        <authorList>
            <person name="Mardanov A.V."/>
            <person name="Ravin N.V."/>
            <person name="Dedysh S.N."/>
        </authorList>
    </citation>
    <scope>NUCLEOTIDE SEQUENCE [LARGE SCALE GENOMIC DNA]</scope>
    <source>
        <strain evidence="3 4">AF10</strain>
    </source>
</reference>
<sequence length="170" mass="18798">MIQKKICMIGSFGVGKTSLVARYVRSIFSDKYLTTLGVKIDKKALIVDDQEVNLMLWDLAGEDALTQIKPMQLRGSSGYILVADGTRASTLEAAIDLQSRVQAELGPVPFTCVVNKLDLRETWEIDEAALTRLADLGWTFLLTSARSGEGVQELFQTLAERMVREKKADA</sequence>
<dbReference type="RefSeq" id="WP_128912844.1">
    <property type="nucleotide sequence ID" value="NZ_RDSM01000001.1"/>
</dbReference>
<dbReference type="InterPro" id="IPR001806">
    <property type="entry name" value="Small_GTPase"/>
</dbReference>
<dbReference type="GO" id="GO:0005525">
    <property type="term" value="F:GTP binding"/>
    <property type="evidence" value="ECO:0007669"/>
    <property type="project" value="UniProtKB-KW"/>
</dbReference>
<dbReference type="SMART" id="SM00175">
    <property type="entry name" value="RAB"/>
    <property type="match status" value="1"/>
</dbReference>
<dbReference type="NCBIfam" id="TIGR00231">
    <property type="entry name" value="small_GTP"/>
    <property type="match status" value="1"/>
</dbReference>
<proteinExistence type="predicted"/>
<name>A0A4Q0T9Z0_9BACT</name>
<dbReference type="AlphaFoldDB" id="A0A4Q0T9Z0"/>
<evidence type="ECO:0000256" key="1">
    <source>
        <dbReference type="ARBA" id="ARBA00022741"/>
    </source>
</evidence>
<dbReference type="SMART" id="SM00174">
    <property type="entry name" value="RHO"/>
    <property type="match status" value="1"/>
</dbReference>
<keyword evidence="1" id="KW-0547">Nucleotide-binding</keyword>
<dbReference type="InterPro" id="IPR005225">
    <property type="entry name" value="Small_GTP-bd"/>
</dbReference>
<dbReference type="EMBL" id="RDSM01000001">
    <property type="protein sequence ID" value="RXH58938.1"/>
    <property type="molecule type" value="Genomic_DNA"/>
</dbReference>
<dbReference type="SMART" id="SM00173">
    <property type="entry name" value="RAS"/>
    <property type="match status" value="1"/>
</dbReference>
<dbReference type="Pfam" id="PF00071">
    <property type="entry name" value="Ras"/>
    <property type="match status" value="1"/>
</dbReference>
<dbReference type="OrthoDB" id="7957980at2"/>
<comment type="caution">
    <text evidence="3">The sequence shown here is derived from an EMBL/GenBank/DDBJ whole genome shotgun (WGS) entry which is preliminary data.</text>
</comment>
<dbReference type="Gene3D" id="3.40.50.300">
    <property type="entry name" value="P-loop containing nucleotide triphosphate hydrolases"/>
    <property type="match status" value="1"/>
</dbReference>
<dbReference type="GO" id="GO:0003924">
    <property type="term" value="F:GTPase activity"/>
    <property type="evidence" value="ECO:0007669"/>
    <property type="project" value="InterPro"/>
</dbReference>
<evidence type="ECO:0000256" key="2">
    <source>
        <dbReference type="ARBA" id="ARBA00023134"/>
    </source>
</evidence>
<dbReference type="PROSITE" id="PS51419">
    <property type="entry name" value="RAB"/>
    <property type="match status" value="1"/>
</dbReference>
<protein>
    <recommendedName>
        <fullName evidence="5">GTP-binding protein</fullName>
    </recommendedName>
</protein>
<evidence type="ECO:0000313" key="3">
    <source>
        <dbReference type="EMBL" id="RXH58938.1"/>
    </source>
</evidence>